<evidence type="ECO:0000256" key="6">
    <source>
        <dbReference type="SAM" id="SignalP"/>
    </source>
</evidence>
<comment type="similarity">
    <text evidence="5">Belongs to the 30 kDa lipoprotein family.</text>
</comment>
<dbReference type="HOGENOM" id="CLU_053201_2_0_1"/>
<evidence type="ECO:0000313" key="7">
    <source>
        <dbReference type="EMBL" id="AFC87822.1"/>
    </source>
</evidence>
<organism evidence="7">
    <name type="scientific">Bombyx mori</name>
    <name type="common">Silk moth</name>
    <dbReference type="NCBI Taxonomy" id="7091"/>
    <lineage>
        <taxon>Eukaryota</taxon>
        <taxon>Metazoa</taxon>
        <taxon>Ecdysozoa</taxon>
        <taxon>Arthropoda</taxon>
        <taxon>Hexapoda</taxon>
        <taxon>Insecta</taxon>
        <taxon>Pterygota</taxon>
        <taxon>Neoptera</taxon>
        <taxon>Endopterygota</taxon>
        <taxon>Lepidoptera</taxon>
        <taxon>Glossata</taxon>
        <taxon>Ditrysia</taxon>
        <taxon>Bombycoidea</taxon>
        <taxon>Bombycidae</taxon>
        <taxon>Bombycinae</taxon>
        <taxon>Bombyx</taxon>
    </lineage>
</organism>
<dbReference type="InterPro" id="IPR042046">
    <property type="entry name" value="Lipoprotein_11_N"/>
</dbReference>
<dbReference type="Gene3D" id="1.10.10.2400">
    <property type="entry name" value="Lepidopteran low molecular weight (30 kD) lipoprotein, N-terminal domain"/>
    <property type="match status" value="1"/>
</dbReference>
<dbReference type="GO" id="GO:0005576">
    <property type="term" value="C:extracellular region"/>
    <property type="evidence" value="ECO:0007669"/>
    <property type="project" value="UniProtKB-SubCell"/>
</dbReference>
<evidence type="ECO:0000256" key="2">
    <source>
        <dbReference type="ARBA" id="ARBA00022525"/>
    </source>
</evidence>
<reference evidence="7" key="2">
    <citation type="submission" date="2011-10" db="EMBL/GenBank/DDBJ databases">
        <authorList>
            <person name="Zhang Z."/>
            <person name="Shi X."/>
            <person name="Li Y."/>
            <person name="Wang G."/>
            <person name="Wang J."/>
        </authorList>
    </citation>
    <scope>NUCLEOTIDE SEQUENCE</scope>
</reference>
<sequence>MKKLVLIALLFFAQTISAEYNKQLYDSVISGDYDHAASIAKRLHTNNVSELQETISKLISDKIRNLVDFSYRLWTTGSREIITDNFPIQFRLFYNDRAIKITDAKYGYSIKLTPGQNKAIINISDNTNVRSSWVFKPLWESNKLYFKIWNADSNSYLEFGEKDANGIQPLIGSDRASSERFQWYLVPDKNAATSEIFFYIYNRKFNDPIEINLKENSNDEQQLFGELTRTDVNFEHYGWNFEPL</sequence>
<dbReference type="EMBL" id="JN977542">
    <property type="protein sequence ID" value="AFC87822.1"/>
    <property type="molecule type" value="mRNA"/>
</dbReference>
<keyword evidence="4" id="KW-0449">Lipoprotein</keyword>
<evidence type="ECO:0000256" key="3">
    <source>
        <dbReference type="ARBA" id="ARBA00022729"/>
    </source>
</evidence>
<evidence type="ECO:0000256" key="4">
    <source>
        <dbReference type="ARBA" id="ARBA00023288"/>
    </source>
</evidence>
<keyword evidence="3 6" id="KW-0732">Signal</keyword>
<evidence type="ECO:0000256" key="5">
    <source>
        <dbReference type="ARBA" id="ARBA00024024"/>
    </source>
</evidence>
<dbReference type="SMR" id="H9B457"/>
<evidence type="ECO:0000256" key="1">
    <source>
        <dbReference type="ARBA" id="ARBA00004613"/>
    </source>
</evidence>
<reference evidence="8" key="4">
    <citation type="submission" date="2022-06" db="UniProtKB">
        <authorList>
            <consortium name="EnsemblMetazoa"/>
        </authorList>
    </citation>
    <scope>IDENTIFICATION</scope>
    <source>
        <strain evidence="8">p50T (Dazao)</strain>
    </source>
</reference>
<reference evidence="7" key="3">
    <citation type="journal article" date="2015" name="J. Insect Sci.">
        <title>Identification and Characterization of 30 K Protein Genes Found in Bombyx mori (Lepidoptera: Bombycidae) Transcriptome.</title>
        <authorList>
            <person name="Shi X.F."/>
            <person name="Li Y.N."/>
            <person name="Yi Y.Z."/>
            <person name="Xiao X.G."/>
            <person name="Zhang Z.F."/>
        </authorList>
    </citation>
    <scope>NUCLEOTIDE SEQUENCE</scope>
</reference>
<name>H9B457_BOMMO</name>
<dbReference type="Pfam" id="PF03260">
    <property type="entry name" value="Lipoprotein_11"/>
    <property type="match status" value="1"/>
</dbReference>
<dbReference type="PaxDb" id="7091-BGIBMGA004398-TA"/>
<dbReference type="EnsemblMetazoa" id="NM_001279446.1">
    <property type="protein sequence ID" value="NP_001266375.1"/>
    <property type="gene ID" value="LOC101735775"/>
</dbReference>
<reference evidence="9" key="1">
    <citation type="journal article" date="2008" name="Insect Biochem. Mol. Biol.">
        <title>The genome of a lepidopteran model insect, the silkworm Bombyx mori.</title>
        <authorList>
            <consortium name="International Silkworm Genome Consortium"/>
        </authorList>
    </citation>
    <scope>NUCLEOTIDE SEQUENCE [LARGE SCALE GENOMIC DNA]</scope>
    <source>
        <strain evidence="9">p50T</strain>
    </source>
</reference>
<keyword evidence="9" id="KW-1185">Reference proteome</keyword>
<dbReference type="InParanoid" id="H9B457"/>
<accession>H9B457</accession>
<keyword evidence="2" id="KW-0964">Secreted</keyword>
<feature type="chain" id="PRO_5010835014" evidence="6">
    <location>
        <begin position="19"/>
        <end position="244"/>
    </location>
</feature>
<dbReference type="AlphaFoldDB" id="H9B457"/>
<dbReference type="KEGG" id="bmor:101735775"/>
<comment type="subcellular location">
    <subcellularLocation>
        <location evidence="1">Secreted</location>
    </subcellularLocation>
</comment>
<dbReference type="OrthoDB" id="7401160at2759"/>
<dbReference type="SUPFAM" id="SSF50370">
    <property type="entry name" value="Ricin B-like lectins"/>
    <property type="match status" value="1"/>
</dbReference>
<dbReference type="Proteomes" id="UP000005204">
    <property type="component" value="Unassembled WGS sequence"/>
</dbReference>
<gene>
    <name evidence="8" type="primary">101735775</name>
</gene>
<feature type="signal peptide" evidence="6">
    <location>
        <begin position="1"/>
        <end position="18"/>
    </location>
</feature>
<dbReference type="InterPro" id="IPR004943">
    <property type="entry name" value="Lipoprotein_11"/>
</dbReference>
<evidence type="ECO:0000313" key="9">
    <source>
        <dbReference type="Proteomes" id="UP000005204"/>
    </source>
</evidence>
<dbReference type="Gene3D" id="2.80.10.50">
    <property type="match status" value="1"/>
</dbReference>
<dbReference type="InterPro" id="IPR035992">
    <property type="entry name" value="Ricin_B-like_lectins"/>
</dbReference>
<evidence type="ECO:0000313" key="8">
    <source>
        <dbReference type="EnsemblMetazoa" id="NP_001266375.1"/>
    </source>
</evidence>
<protein>
    <submittedName>
        <fullName evidence="7">30K protein 24</fullName>
    </submittedName>
</protein>
<proteinExistence type="evidence at transcript level"/>